<dbReference type="Pfam" id="PF04908">
    <property type="entry name" value="SH3BGR"/>
    <property type="match status" value="1"/>
</dbReference>
<dbReference type="SUPFAM" id="SSF52833">
    <property type="entry name" value="Thioredoxin-like"/>
    <property type="match status" value="1"/>
</dbReference>
<dbReference type="AlphaFoldDB" id="A0A9N9QBV9"/>
<dbReference type="EMBL" id="CAJVRM010000640">
    <property type="protein sequence ID" value="CAG8982499.1"/>
    <property type="molecule type" value="Genomic_DNA"/>
</dbReference>
<dbReference type="InterPro" id="IPR036249">
    <property type="entry name" value="Thioredoxin-like_sf"/>
</dbReference>
<feature type="compositionally biased region" description="Basic and acidic residues" evidence="1">
    <location>
        <begin position="202"/>
        <end position="225"/>
    </location>
</feature>
<dbReference type="Gene3D" id="3.40.30.10">
    <property type="entry name" value="Glutaredoxin"/>
    <property type="match status" value="1"/>
</dbReference>
<feature type="region of interest" description="Disordered" evidence="1">
    <location>
        <begin position="196"/>
        <end position="233"/>
    </location>
</feature>
<feature type="compositionally biased region" description="Acidic residues" evidence="1">
    <location>
        <begin position="331"/>
        <end position="359"/>
    </location>
</feature>
<comment type="caution">
    <text evidence="2">The sequence shown here is derived from an EMBL/GenBank/DDBJ whole genome shotgun (WGS) entry which is preliminary data.</text>
</comment>
<feature type="region of interest" description="Disordered" evidence="1">
    <location>
        <begin position="120"/>
        <end position="167"/>
    </location>
</feature>
<feature type="compositionally biased region" description="Low complexity" evidence="1">
    <location>
        <begin position="143"/>
        <end position="161"/>
    </location>
</feature>
<dbReference type="Proteomes" id="UP000701801">
    <property type="component" value="Unassembled WGS sequence"/>
</dbReference>
<accession>A0A9N9QBV9</accession>
<dbReference type="OrthoDB" id="9932926at2759"/>
<organism evidence="2 3">
    <name type="scientific">Hymenoscyphus albidus</name>
    <dbReference type="NCBI Taxonomy" id="595503"/>
    <lineage>
        <taxon>Eukaryota</taxon>
        <taxon>Fungi</taxon>
        <taxon>Dikarya</taxon>
        <taxon>Ascomycota</taxon>
        <taxon>Pezizomycotina</taxon>
        <taxon>Leotiomycetes</taxon>
        <taxon>Helotiales</taxon>
        <taxon>Helotiaceae</taxon>
        <taxon>Hymenoscyphus</taxon>
    </lineage>
</organism>
<name>A0A9N9QBV9_9HELO</name>
<reference evidence="2" key="1">
    <citation type="submission" date="2021-07" db="EMBL/GenBank/DDBJ databases">
        <authorList>
            <person name="Durling M."/>
        </authorList>
    </citation>
    <scope>NUCLEOTIDE SEQUENCE</scope>
</reference>
<feature type="compositionally biased region" description="Basic and acidic residues" evidence="1">
    <location>
        <begin position="360"/>
        <end position="372"/>
    </location>
</feature>
<keyword evidence="3" id="KW-1185">Reference proteome</keyword>
<sequence length="372" mass="40298">MADSGAPKSYSSDPSLYLYTSLTSGSSHIVTATSRLETILKANRIPFIALDIATDEKARMIWGRRAGKDETGRVRKIPGLVQMGEVLGDLVEIEEWNEYGEMKQHVKIVGTSNLVAPAKSMMAKPKPSASASKPPPAPEPKKPQATPPSTAAKAPEPAKAPATEEKPSIVSAIRQAGAEAAQKALDDKKKVAATVSGVVKAEPAKEVEKTEKAPEKAEKSPEKATQKPLMPPLLSVTDLPLEKLSLEEVTTMQSPTSTAWREAQDLSLNNLDNITMPVSLNAKLESMQSPNSTTWKPKVVNPPVLVHRGSSISTASAEEIKSIEEKTAIKEEEEDDEDNDEEESEEDSDEEEDDDDDYDDEKKDSAKDTKKA</sequence>
<protein>
    <submittedName>
        <fullName evidence="2">Uncharacterized protein</fullName>
    </submittedName>
</protein>
<dbReference type="InterPro" id="IPR006993">
    <property type="entry name" value="Glut_rich_SH3-bd"/>
</dbReference>
<feature type="compositionally biased region" description="Low complexity" evidence="1">
    <location>
        <begin position="120"/>
        <end position="132"/>
    </location>
</feature>
<feature type="compositionally biased region" description="Basic and acidic residues" evidence="1">
    <location>
        <begin position="318"/>
        <end position="330"/>
    </location>
</feature>
<feature type="region of interest" description="Disordered" evidence="1">
    <location>
        <begin position="310"/>
        <end position="372"/>
    </location>
</feature>
<evidence type="ECO:0000313" key="2">
    <source>
        <dbReference type="EMBL" id="CAG8982499.1"/>
    </source>
</evidence>
<proteinExistence type="predicted"/>
<gene>
    <name evidence="2" type="ORF">HYALB_00002279</name>
</gene>
<evidence type="ECO:0000256" key="1">
    <source>
        <dbReference type="SAM" id="MobiDB-lite"/>
    </source>
</evidence>
<evidence type="ECO:0000313" key="3">
    <source>
        <dbReference type="Proteomes" id="UP000701801"/>
    </source>
</evidence>